<proteinExistence type="predicted"/>
<organism evidence="1 2">
    <name type="scientific">Vigna unguiculata</name>
    <name type="common">Cowpea</name>
    <dbReference type="NCBI Taxonomy" id="3917"/>
    <lineage>
        <taxon>Eukaryota</taxon>
        <taxon>Viridiplantae</taxon>
        <taxon>Streptophyta</taxon>
        <taxon>Embryophyta</taxon>
        <taxon>Tracheophyta</taxon>
        <taxon>Spermatophyta</taxon>
        <taxon>Magnoliopsida</taxon>
        <taxon>eudicotyledons</taxon>
        <taxon>Gunneridae</taxon>
        <taxon>Pentapetalae</taxon>
        <taxon>rosids</taxon>
        <taxon>fabids</taxon>
        <taxon>Fabales</taxon>
        <taxon>Fabaceae</taxon>
        <taxon>Papilionoideae</taxon>
        <taxon>50 kb inversion clade</taxon>
        <taxon>NPAAA clade</taxon>
        <taxon>indigoferoid/millettioid clade</taxon>
        <taxon>Phaseoleae</taxon>
        <taxon>Vigna</taxon>
    </lineage>
</organism>
<keyword evidence="2" id="KW-1185">Reference proteome</keyword>
<dbReference type="AlphaFoldDB" id="A0A4D6M0P6"/>
<dbReference type="EMBL" id="CP039349">
    <property type="protein sequence ID" value="QCD94323.1"/>
    <property type="molecule type" value="Genomic_DNA"/>
</dbReference>
<dbReference type="Proteomes" id="UP000501690">
    <property type="component" value="Linkage Group LG5"/>
</dbReference>
<evidence type="ECO:0000313" key="2">
    <source>
        <dbReference type="Proteomes" id="UP000501690"/>
    </source>
</evidence>
<evidence type="ECO:0000313" key="1">
    <source>
        <dbReference type="EMBL" id="QCD94323.1"/>
    </source>
</evidence>
<reference evidence="1 2" key="1">
    <citation type="submission" date="2019-04" db="EMBL/GenBank/DDBJ databases">
        <title>An improved genome assembly and genetic linkage map for asparagus bean, Vigna unguiculata ssp. sesquipedialis.</title>
        <authorList>
            <person name="Xia Q."/>
            <person name="Zhang R."/>
            <person name="Dong Y."/>
        </authorList>
    </citation>
    <scope>NUCLEOTIDE SEQUENCE [LARGE SCALE GENOMIC DNA]</scope>
    <source>
        <tissue evidence="1">Leaf</tissue>
    </source>
</reference>
<accession>A0A4D6M0P6</accession>
<sequence>MHRLANWCCCNVLSDGTNYVIGALFIKGMIPVTTLVSLGGGVACSCRRSYVFVLVVKEVAGADGFFAGVSYSM</sequence>
<gene>
    <name evidence="1" type="ORF">DEO72_LG5g2406</name>
</gene>
<name>A0A4D6M0P6_VIGUN</name>
<protein>
    <submittedName>
        <fullName evidence="1">Uncharacterized protein</fullName>
    </submittedName>
</protein>